<organism evidence="1 2">
    <name type="scientific">Candidatus Scalindua japonica</name>
    <dbReference type="NCBI Taxonomy" id="1284222"/>
    <lineage>
        <taxon>Bacteria</taxon>
        <taxon>Pseudomonadati</taxon>
        <taxon>Planctomycetota</taxon>
        <taxon>Candidatus Brocadiia</taxon>
        <taxon>Candidatus Brocadiales</taxon>
        <taxon>Candidatus Scalinduaceae</taxon>
        <taxon>Candidatus Scalindua</taxon>
    </lineage>
</organism>
<comment type="caution">
    <text evidence="1">The sequence shown here is derived from an EMBL/GenBank/DDBJ whole genome shotgun (WGS) entry which is preliminary data.</text>
</comment>
<gene>
    <name evidence="1" type="ORF">SCALIN_C20_0031</name>
</gene>
<evidence type="ECO:0000313" key="1">
    <source>
        <dbReference type="EMBL" id="GAX61254.1"/>
    </source>
</evidence>
<protein>
    <recommendedName>
        <fullName evidence="3">GxxExxY protein</fullName>
    </recommendedName>
</protein>
<dbReference type="Pfam" id="PF13366">
    <property type="entry name" value="PDDEXK_3"/>
    <property type="match status" value="1"/>
</dbReference>
<accession>A0A286TZF0</accession>
<keyword evidence="2" id="KW-1185">Reference proteome</keyword>
<evidence type="ECO:0008006" key="3">
    <source>
        <dbReference type="Google" id="ProtNLM"/>
    </source>
</evidence>
<name>A0A286TZF0_9BACT</name>
<dbReference type="AlphaFoldDB" id="A0A286TZF0"/>
<dbReference type="InterPro" id="IPR026350">
    <property type="entry name" value="GxxExxY"/>
</dbReference>
<dbReference type="NCBIfam" id="TIGR04256">
    <property type="entry name" value="GxxExxY"/>
    <property type="match status" value="1"/>
</dbReference>
<reference evidence="2" key="1">
    <citation type="journal article" date="2017" name="Environ. Microbiol. Rep.">
        <title>Genetic Diversity of Marine Anaerobic Ammonium-Oxidizing Bacteria as Revealed by Genomic and Proteomic Analyses of 'Candidatus Scalindua japonica'.</title>
        <authorList>
            <person name="Oshiki M."/>
            <person name="Mizuto K."/>
            <person name="Kimura Z."/>
            <person name="Kindaichi T."/>
            <person name="Satoh H."/>
            <person name="Okabe S."/>
        </authorList>
    </citation>
    <scope>NUCLEOTIDE SEQUENCE [LARGE SCALE GENOMIC DNA]</scope>
    <source>
        <strain evidence="2">husup-a2</strain>
    </source>
</reference>
<proteinExistence type="predicted"/>
<dbReference type="EMBL" id="BAOS01000020">
    <property type="protein sequence ID" value="GAX61254.1"/>
    <property type="molecule type" value="Genomic_DNA"/>
</dbReference>
<dbReference type="OrthoDB" id="9798792at2"/>
<evidence type="ECO:0000313" key="2">
    <source>
        <dbReference type="Proteomes" id="UP000218542"/>
    </source>
</evidence>
<dbReference type="RefSeq" id="WP_096894648.1">
    <property type="nucleotide sequence ID" value="NZ_BAOS01000020.1"/>
</dbReference>
<dbReference type="Proteomes" id="UP000218542">
    <property type="component" value="Unassembled WGS sequence"/>
</dbReference>
<sequence length="131" mass="14842">MAQISQKDPRTHKIIGAAIDVHKVLGAGFLEAVYQEALSIEFTDRNIQFKKEVDLPVYYKEVKLSTSYRADFLCYESVIVELKAISELSGKEESQIINYLKVTGLETGLLLNFGASSLEFKRFIFKDKKSV</sequence>